<accession>A0AAV6RWI5</accession>
<dbReference type="EMBL" id="JAGKHQ010000008">
    <property type="protein sequence ID" value="KAG7509738.1"/>
    <property type="molecule type" value="Genomic_DNA"/>
</dbReference>
<evidence type="ECO:0000313" key="3">
    <source>
        <dbReference type="EMBL" id="KAG7509738.1"/>
    </source>
</evidence>
<protein>
    <submittedName>
        <fullName evidence="3">Antimicrobial peptide NK-lysin-like</fullName>
    </submittedName>
</protein>
<proteinExistence type="predicted"/>
<comment type="caution">
    <text evidence="3">The sequence shown here is derived from an EMBL/GenBank/DDBJ whole genome shotgun (WGS) entry which is preliminary data.</text>
</comment>
<evidence type="ECO:0000313" key="4">
    <source>
        <dbReference type="Proteomes" id="UP000693946"/>
    </source>
</evidence>
<gene>
    <name evidence="3" type="ORF">JOB18_003427</name>
</gene>
<dbReference type="SMART" id="SM00741">
    <property type="entry name" value="SapB"/>
    <property type="match status" value="1"/>
</dbReference>
<organism evidence="3 4">
    <name type="scientific">Solea senegalensis</name>
    <name type="common">Senegalese sole</name>
    <dbReference type="NCBI Taxonomy" id="28829"/>
    <lineage>
        <taxon>Eukaryota</taxon>
        <taxon>Metazoa</taxon>
        <taxon>Chordata</taxon>
        <taxon>Craniata</taxon>
        <taxon>Vertebrata</taxon>
        <taxon>Euteleostomi</taxon>
        <taxon>Actinopterygii</taxon>
        <taxon>Neopterygii</taxon>
        <taxon>Teleostei</taxon>
        <taxon>Neoteleostei</taxon>
        <taxon>Acanthomorphata</taxon>
        <taxon>Carangaria</taxon>
        <taxon>Pleuronectiformes</taxon>
        <taxon>Pleuronectoidei</taxon>
        <taxon>Soleidae</taxon>
        <taxon>Solea</taxon>
    </lineage>
</organism>
<reference evidence="3 4" key="1">
    <citation type="journal article" date="2021" name="Sci. Rep.">
        <title>Chromosome anchoring in Senegalese sole (Solea senegalensis) reveals sex-associated markers and genome rearrangements in flatfish.</title>
        <authorList>
            <person name="Guerrero-Cozar I."/>
            <person name="Gomez-Garrido J."/>
            <person name="Berbel C."/>
            <person name="Martinez-Blanch J.F."/>
            <person name="Alioto T."/>
            <person name="Claros M.G."/>
            <person name="Gagnaire P.A."/>
            <person name="Manchado M."/>
        </authorList>
    </citation>
    <scope>NUCLEOTIDE SEQUENCE [LARGE SCALE GENOMIC DNA]</scope>
    <source>
        <strain evidence="3">Sse05_10M</strain>
    </source>
</reference>
<feature type="domain" description="Saposin B-type" evidence="2">
    <location>
        <begin position="58"/>
        <end position="138"/>
    </location>
</feature>
<keyword evidence="1" id="KW-1015">Disulfide bond</keyword>
<dbReference type="PANTHER" id="PTHR15541:SF2">
    <property type="entry name" value="GRANULYSIN"/>
    <property type="match status" value="1"/>
</dbReference>
<dbReference type="PANTHER" id="PTHR15541">
    <property type="entry name" value="GRANULYSIN RELATED"/>
    <property type="match status" value="1"/>
</dbReference>
<evidence type="ECO:0000259" key="2">
    <source>
        <dbReference type="PROSITE" id="PS50015"/>
    </source>
</evidence>
<dbReference type="InterPro" id="IPR038847">
    <property type="entry name" value="Granulysin-like"/>
</dbReference>
<sequence>MSRRAPITEHRSRMDTRSLILACILVTCSVWSVHGRSLEISIDDEHDDGEVSVEVGKVPGLCWACKWTLNKVKKVTGANATAESVKAKLLSVCDEIGILKPLCRKFVKGHLGELVVELTTTDDVRTICVNLRACKPKEEAELVVRRERQESQTEVEIKFF</sequence>
<dbReference type="AlphaFoldDB" id="A0AAV6RWI5"/>
<dbReference type="InterPro" id="IPR008139">
    <property type="entry name" value="SaposinB_dom"/>
</dbReference>
<dbReference type="Proteomes" id="UP000693946">
    <property type="component" value="Linkage Group LG16"/>
</dbReference>
<name>A0AAV6RWI5_SOLSE</name>
<dbReference type="PROSITE" id="PS50015">
    <property type="entry name" value="SAP_B"/>
    <property type="match status" value="1"/>
</dbReference>
<evidence type="ECO:0000256" key="1">
    <source>
        <dbReference type="ARBA" id="ARBA00023157"/>
    </source>
</evidence>
<dbReference type="GO" id="GO:0042742">
    <property type="term" value="P:defense response to bacterium"/>
    <property type="evidence" value="ECO:0007669"/>
    <property type="project" value="InterPro"/>
</dbReference>
<keyword evidence="4" id="KW-1185">Reference proteome</keyword>